<dbReference type="AlphaFoldDB" id="A0A1Z9Z357"/>
<name>A0A1Z9Z357_9GAMM</name>
<proteinExistence type="predicted"/>
<evidence type="ECO:0000313" key="1">
    <source>
        <dbReference type="EMBL" id="OUY08869.1"/>
    </source>
</evidence>
<dbReference type="EMBL" id="NEXX01000001">
    <property type="protein sequence ID" value="OUY08869.1"/>
    <property type="molecule type" value="Genomic_DNA"/>
</dbReference>
<organism evidence="1 2">
    <name type="scientific">Acinetobacter populi</name>
    <dbReference type="NCBI Taxonomy" id="1582270"/>
    <lineage>
        <taxon>Bacteria</taxon>
        <taxon>Pseudomonadati</taxon>
        <taxon>Pseudomonadota</taxon>
        <taxon>Gammaproteobacteria</taxon>
        <taxon>Moraxellales</taxon>
        <taxon>Moraxellaceae</taxon>
        <taxon>Acinetobacter</taxon>
    </lineage>
</organism>
<dbReference type="RefSeq" id="WP_087619524.1">
    <property type="nucleotide sequence ID" value="NZ_NEXX01000001.1"/>
</dbReference>
<dbReference type="OrthoDB" id="6704635at2"/>
<protein>
    <submittedName>
        <fullName evidence="1">Uncharacterized protein</fullName>
    </submittedName>
</protein>
<accession>A0A1Z9Z357</accession>
<evidence type="ECO:0000313" key="2">
    <source>
        <dbReference type="Proteomes" id="UP000196536"/>
    </source>
</evidence>
<reference evidence="1 2" key="1">
    <citation type="submission" date="2017-05" db="EMBL/GenBank/DDBJ databases">
        <title>Acinetobacter populi ANC 5415 (= PBJ7), whole genome shotgun sequencing project.</title>
        <authorList>
            <person name="Nemec A."/>
            <person name="Radolfova-Krizova L."/>
        </authorList>
    </citation>
    <scope>NUCLEOTIDE SEQUENCE [LARGE SCALE GENOMIC DNA]</scope>
    <source>
        <strain evidence="1 2">PBJ7</strain>
    </source>
</reference>
<comment type="caution">
    <text evidence="1">The sequence shown here is derived from an EMBL/GenBank/DDBJ whole genome shotgun (WGS) entry which is preliminary data.</text>
</comment>
<gene>
    <name evidence="1" type="ORF">CAP51_04445</name>
</gene>
<sequence>MNISTHQNLHAMQSLQRQYAENALLPNIDWQALFQQQRLTPAQITALDTIYQSAIPLALTVFKRLNFDVFSPAAYHPQGLGLFDQLAKQEDRFLHILSSMADDLDHETRHQIWSMLLRGGAVLVFKVWLGLVKTGQLTIDLSQFDELSDLLWIKTKPEQLAKQLRVDTEAKYEHLFLTFEDQVFLERFNCLETAILFSRLGVYDPVFLSLRDETVAEFFLAQQLVTQEQIEELQCALNPLNCADQTSKQDYLV</sequence>
<keyword evidence="2" id="KW-1185">Reference proteome</keyword>
<dbReference type="Proteomes" id="UP000196536">
    <property type="component" value="Unassembled WGS sequence"/>
</dbReference>